<evidence type="ECO:0000256" key="1">
    <source>
        <dbReference type="ARBA" id="ARBA00022490"/>
    </source>
</evidence>
<keyword evidence="3 5" id="KW-0698">rRNA processing</keyword>
<dbReference type="InterPro" id="IPR011033">
    <property type="entry name" value="PRC_barrel-like_sf"/>
</dbReference>
<accession>A0ABT0H4H6</accession>
<dbReference type="HAMAP" id="MF_00014">
    <property type="entry name" value="Ribosome_mat_RimM"/>
    <property type="match status" value="1"/>
</dbReference>
<evidence type="ECO:0000313" key="9">
    <source>
        <dbReference type="Proteomes" id="UP001203687"/>
    </source>
</evidence>
<dbReference type="InterPro" id="IPR056792">
    <property type="entry name" value="PRC_RimM"/>
</dbReference>
<keyword evidence="4 5" id="KW-0143">Chaperone</keyword>
<protein>
    <recommendedName>
        <fullName evidence="5">Ribosome maturation factor RimM</fullName>
    </recommendedName>
</protein>
<evidence type="ECO:0000313" key="8">
    <source>
        <dbReference type="EMBL" id="MCK8479294.1"/>
    </source>
</evidence>
<evidence type="ECO:0000259" key="6">
    <source>
        <dbReference type="Pfam" id="PF01782"/>
    </source>
</evidence>
<dbReference type="InterPro" id="IPR002676">
    <property type="entry name" value="RimM_N"/>
</dbReference>
<organism evidence="8 9">
    <name type="scientific">Psychroserpens algicola</name>
    <dbReference type="NCBI Taxonomy" id="1719034"/>
    <lineage>
        <taxon>Bacteria</taxon>
        <taxon>Pseudomonadati</taxon>
        <taxon>Bacteroidota</taxon>
        <taxon>Flavobacteriia</taxon>
        <taxon>Flavobacteriales</taxon>
        <taxon>Flavobacteriaceae</taxon>
        <taxon>Psychroserpens</taxon>
    </lineage>
</organism>
<dbReference type="PANTHER" id="PTHR33692">
    <property type="entry name" value="RIBOSOME MATURATION FACTOR RIMM"/>
    <property type="match status" value="1"/>
</dbReference>
<evidence type="ECO:0000259" key="7">
    <source>
        <dbReference type="Pfam" id="PF24986"/>
    </source>
</evidence>
<dbReference type="Gene3D" id="2.30.30.240">
    <property type="entry name" value="PRC-barrel domain"/>
    <property type="match status" value="1"/>
</dbReference>
<dbReference type="Proteomes" id="UP001203687">
    <property type="component" value="Unassembled WGS sequence"/>
</dbReference>
<comment type="domain">
    <text evidence="5">The PRC barrel domain binds ribosomal protein uS19.</text>
</comment>
<comment type="subunit">
    <text evidence="5">Binds ribosomal protein uS19.</text>
</comment>
<evidence type="ECO:0000256" key="3">
    <source>
        <dbReference type="ARBA" id="ARBA00022552"/>
    </source>
</evidence>
<dbReference type="InterPro" id="IPR036976">
    <property type="entry name" value="RimM_N_sf"/>
</dbReference>
<feature type="domain" description="RimM N-terminal" evidence="6">
    <location>
        <begin position="9"/>
        <end position="88"/>
    </location>
</feature>
<evidence type="ECO:0000256" key="2">
    <source>
        <dbReference type="ARBA" id="ARBA00022517"/>
    </source>
</evidence>
<dbReference type="Pfam" id="PF24986">
    <property type="entry name" value="PRC_RimM"/>
    <property type="match status" value="1"/>
</dbReference>
<dbReference type="NCBIfam" id="TIGR02273">
    <property type="entry name" value="16S_RimM"/>
    <property type="match status" value="1"/>
</dbReference>
<dbReference type="PANTHER" id="PTHR33692:SF1">
    <property type="entry name" value="RIBOSOME MATURATION FACTOR RIMM"/>
    <property type="match status" value="1"/>
</dbReference>
<keyword evidence="9" id="KW-1185">Reference proteome</keyword>
<dbReference type="SUPFAM" id="SSF50447">
    <property type="entry name" value="Translation proteins"/>
    <property type="match status" value="1"/>
</dbReference>
<dbReference type="Pfam" id="PF01782">
    <property type="entry name" value="RimM"/>
    <property type="match status" value="1"/>
</dbReference>
<dbReference type="Gene3D" id="2.40.30.60">
    <property type="entry name" value="RimM"/>
    <property type="match status" value="1"/>
</dbReference>
<evidence type="ECO:0000256" key="4">
    <source>
        <dbReference type="ARBA" id="ARBA00023186"/>
    </source>
</evidence>
<evidence type="ECO:0000256" key="5">
    <source>
        <dbReference type="HAMAP-Rule" id="MF_00014"/>
    </source>
</evidence>
<dbReference type="InterPro" id="IPR011961">
    <property type="entry name" value="RimM"/>
</dbReference>
<comment type="similarity">
    <text evidence="5">Belongs to the RimM family.</text>
</comment>
<sequence length="177" mass="20539">MQKKDCFFLGKIVKKYSFKGELLVKLDTDEPELYEQMDSVFVEVRNNLVPFFIESSQLHKSELLRIKFEDVDTEADADALIKSELYLPLEFLPKLDDDKFYFHEIIGFKVEDKNFGHVGIITSVNDSTAQSLFEIDRDGIEILIPMNDEFISKVDKPNKTIFVDTPEGLIDLYLEEN</sequence>
<name>A0ABT0H4H6_9FLAO</name>
<comment type="caution">
    <text evidence="8">The sequence shown here is derived from an EMBL/GenBank/DDBJ whole genome shotgun (WGS) entry which is preliminary data.</text>
</comment>
<feature type="domain" description="Ribosome maturation factor RimM PRC barrel" evidence="7">
    <location>
        <begin position="103"/>
        <end position="169"/>
    </location>
</feature>
<dbReference type="InterPro" id="IPR009000">
    <property type="entry name" value="Transl_B-barrel_sf"/>
</dbReference>
<keyword evidence="2 5" id="KW-0690">Ribosome biogenesis</keyword>
<reference evidence="8" key="1">
    <citation type="submission" date="2022-04" db="EMBL/GenBank/DDBJ databases">
        <authorList>
            <person name="Ren T."/>
        </authorList>
    </citation>
    <scope>NUCLEOTIDE SEQUENCE</scope>
    <source>
        <strain evidence="8">F63249</strain>
    </source>
</reference>
<proteinExistence type="inferred from homology"/>
<comment type="subcellular location">
    <subcellularLocation>
        <location evidence="5">Cytoplasm</location>
    </subcellularLocation>
</comment>
<dbReference type="SUPFAM" id="SSF50346">
    <property type="entry name" value="PRC-barrel domain"/>
    <property type="match status" value="1"/>
</dbReference>
<dbReference type="EMBL" id="JALPQF010000001">
    <property type="protein sequence ID" value="MCK8479294.1"/>
    <property type="molecule type" value="Genomic_DNA"/>
</dbReference>
<gene>
    <name evidence="5 8" type="primary">rimM</name>
    <name evidence="8" type="ORF">MUY34_01605</name>
</gene>
<keyword evidence="1 5" id="KW-0963">Cytoplasm</keyword>
<comment type="function">
    <text evidence="5">An accessory protein needed during the final step in the assembly of 30S ribosomal subunit, possibly for assembly of the head region. Essential for efficient processing of 16S rRNA. May be needed both before and after RbfA during the maturation of 16S rRNA. It has affinity for free ribosomal 30S subunits but not for 70S ribosomes.</text>
</comment>
<dbReference type="RefSeq" id="WP_204344163.1">
    <property type="nucleotide sequence ID" value="NZ_JACNMJ010000001.1"/>
</dbReference>